<dbReference type="EMBL" id="DYXE01000096">
    <property type="protein sequence ID" value="HJH51020.1"/>
    <property type="molecule type" value="Genomic_DNA"/>
</dbReference>
<dbReference type="RefSeq" id="WP_277272598.1">
    <property type="nucleotide sequence ID" value="NZ_DYXE01000096.1"/>
</dbReference>
<proteinExistence type="predicted"/>
<evidence type="ECO:0000256" key="4">
    <source>
        <dbReference type="ARBA" id="ARBA00023136"/>
    </source>
</evidence>
<evidence type="ECO:0000313" key="7">
    <source>
        <dbReference type="EMBL" id="HJH51020.1"/>
    </source>
</evidence>
<reference evidence="7" key="2">
    <citation type="submission" date="2021-09" db="EMBL/GenBank/DDBJ databases">
        <authorList>
            <person name="Gilroy R."/>
        </authorList>
    </citation>
    <scope>NUCLEOTIDE SEQUENCE</scope>
    <source>
        <strain evidence="7">USAMLcec4-12693</strain>
    </source>
</reference>
<organism evidence="7 8">
    <name type="scientific">Merdimonas faecis</name>
    <dbReference type="NCBI Taxonomy" id="1653435"/>
    <lineage>
        <taxon>Bacteria</taxon>
        <taxon>Bacillati</taxon>
        <taxon>Bacillota</taxon>
        <taxon>Clostridia</taxon>
        <taxon>Lachnospirales</taxon>
        <taxon>Lachnospiraceae</taxon>
        <taxon>Merdimonas</taxon>
    </lineage>
</organism>
<feature type="transmembrane region" description="Helical" evidence="5">
    <location>
        <begin position="112"/>
        <end position="131"/>
    </location>
</feature>
<evidence type="ECO:0000256" key="3">
    <source>
        <dbReference type="ARBA" id="ARBA00022989"/>
    </source>
</evidence>
<dbReference type="Pfam" id="PF13240">
    <property type="entry name" value="Zn_Ribbon_1"/>
    <property type="match status" value="1"/>
</dbReference>
<dbReference type="Proteomes" id="UP000813420">
    <property type="component" value="Unassembled WGS sequence"/>
</dbReference>
<evidence type="ECO:0000313" key="8">
    <source>
        <dbReference type="Proteomes" id="UP000813420"/>
    </source>
</evidence>
<keyword evidence="2 5" id="KW-0812">Transmembrane</keyword>
<evidence type="ECO:0000256" key="2">
    <source>
        <dbReference type="ARBA" id="ARBA00022692"/>
    </source>
</evidence>
<feature type="domain" description="Zinc-ribbon" evidence="6">
    <location>
        <begin position="4"/>
        <end position="24"/>
    </location>
</feature>
<accession>A0A9D2VZF6</accession>
<dbReference type="Pfam" id="PF09685">
    <property type="entry name" value="MamF_MmsF"/>
    <property type="match status" value="1"/>
</dbReference>
<dbReference type="InterPro" id="IPR026870">
    <property type="entry name" value="Zinc_ribbon_dom"/>
</dbReference>
<reference evidence="7" key="1">
    <citation type="journal article" date="2021" name="PeerJ">
        <title>Extensive microbial diversity within the chicken gut microbiome revealed by metagenomics and culture.</title>
        <authorList>
            <person name="Gilroy R."/>
            <person name="Ravi A."/>
            <person name="Getino M."/>
            <person name="Pursley I."/>
            <person name="Horton D.L."/>
            <person name="Alikhan N.F."/>
            <person name="Baker D."/>
            <person name="Gharbi K."/>
            <person name="Hall N."/>
            <person name="Watson M."/>
            <person name="Adriaenssens E.M."/>
            <person name="Foster-Nyarko E."/>
            <person name="Jarju S."/>
            <person name="Secka A."/>
            <person name="Antonio M."/>
            <person name="Oren A."/>
            <person name="Chaudhuri R.R."/>
            <person name="La Ragione R."/>
            <person name="Hildebrand F."/>
            <person name="Pallen M.J."/>
        </authorList>
    </citation>
    <scope>NUCLEOTIDE SEQUENCE</scope>
    <source>
        <strain evidence="7">USAMLcec4-12693</strain>
    </source>
</reference>
<feature type="transmembrane region" description="Helical" evidence="5">
    <location>
        <begin position="137"/>
        <end position="159"/>
    </location>
</feature>
<comment type="caution">
    <text evidence="7">The sequence shown here is derived from an EMBL/GenBank/DDBJ whole genome shotgun (WGS) entry which is preliminary data.</text>
</comment>
<sequence>MKICKQCGAEVADNVSFCAKCGAKMEATGNAGGAGNTGNMGNAGANMNQGQYQQYYQAPVDPYDHTAEFDQKDISDNKVFAMIAYLIGTMGIIIALLASHKSPYAMFHVRQALKFTVLMTLTGIVAMILVWTFIVPIAAGLFILVLFVCRIIAFFSICGGKAKEPYIIRNFNFLR</sequence>
<comment type="subcellular location">
    <subcellularLocation>
        <location evidence="1">Membrane</location>
        <topology evidence="1">Multi-pass membrane protein</topology>
    </subcellularLocation>
</comment>
<keyword evidence="3 5" id="KW-1133">Transmembrane helix</keyword>
<name>A0A9D2VZF6_9FIRM</name>
<dbReference type="AlphaFoldDB" id="A0A9D2VZF6"/>
<keyword evidence="4 5" id="KW-0472">Membrane</keyword>
<protein>
    <submittedName>
        <fullName evidence="7">Zinc ribbon domain-containing protein</fullName>
    </submittedName>
</protein>
<evidence type="ECO:0000256" key="5">
    <source>
        <dbReference type="SAM" id="Phobius"/>
    </source>
</evidence>
<gene>
    <name evidence="7" type="ORF">K8V39_12285</name>
</gene>
<evidence type="ECO:0000259" key="6">
    <source>
        <dbReference type="Pfam" id="PF13240"/>
    </source>
</evidence>
<feature type="transmembrane region" description="Helical" evidence="5">
    <location>
        <begin position="79"/>
        <end position="100"/>
    </location>
</feature>
<dbReference type="InterPro" id="IPR019109">
    <property type="entry name" value="MamF_MmsF"/>
</dbReference>
<evidence type="ECO:0000256" key="1">
    <source>
        <dbReference type="ARBA" id="ARBA00004141"/>
    </source>
</evidence>